<feature type="compositionally biased region" description="Basic residues" evidence="1">
    <location>
        <begin position="39"/>
        <end position="51"/>
    </location>
</feature>
<organism evidence="2 3">
    <name type="scientific">Mycena belliarum</name>
    <dbReference type="NCBI Taxonomy" id="1033014"/>
    <lineage>
        <taxon>Eukaryota</taxon>
        <taxon>Fungi</taxon>
        <taxon>Dikarya</taxon>
        <taxon>Basidiomycota</taxon>
        <taxon>Agaricomycotina</taxon>
        <taxon>Agaricomycetes</taxon>
        <taxon>Agaricomycetidae</taxon>
        <taxon>Agaricales</taxon>
        <taxon>Marasmiineae</taxon>
        <taxon>Mycenaceae</taxon>
        <taxon>Mycena</taxon>
    </lineage>
</organism>
<feature type="region of interest" description="Disordered" evidence="1">
    <location>
        <begin position="123"/>
        <end position="149"/>
    </location>
</feature>
<proteinExistence type="predicted"/>
<keyword evidence="3" id="KW-1185">Reference proteome</keyword>
<gene>
    <name evidence="2" type="ORF">B0H15DRAFT_804722</name>
</gene>
<evidence type="ECO:0000256" key="1">
    <source>
        <dbReference type="SAM" id="MobiDB-lite"/>
    </source>
</evidence>
<dbReference type="AlphaFoldDB" id="A0AAD6TVB1"/>
<reference evidence="2" key="1">
    <citation type="submission" date="2023-03" db="EMBL/GenBank/DDBJ databases">
        <title>Massive genome expansion in bonnet fungi (Mycena s.s.) driven by repeated elements and novel gene families across ecological guilds.</title>
        <authorList>
            <consortium name="Lawrence Berkeley National Laboratory"/>
            <person name="Harder C.B."/>
            <person name="Miyauchi S."/>
            <person name="Viragh M."/>
            <person name="Kuo A."/>
            <person name="Thoen E."/>
            <person name="Andreopoulos B."/>
            <person name="Lu D."/>
            <person name="Skrede I."/>
            <person name="Drula E."/>
            <person name="Henrissat B."/>
            <person name="Morin E."/>
            <person name="Kohler A."/>
            <person name="Barry K."/>
            <person name="LaButti K."/>
            <person name="Morin E."/>
            <person name="Salamov A."/>
            <person name="Lipzen A."/>
            <person name="Mereny Z."/>
            <person name="Hegedus B."/>
            <person name="Baldrian P."/>
            <person name="Stursova M."/>
            <person name="Weitz H."/>
            <person name="Taylor A."/>
            <person name="Grigoriev I.V."/>
            <person name="Nagy L.G."/>
            <person name="Martin F."/>
            <person name="Kauserud H."/>
        </authorList>
    </citation>
    <scope>NUCLEOTIDE SEQUENCE</scope>
    <source>
        <strain evidence="2">CBHHK173m</strain>
    </source>
</reference>
<evidence type="ECO:0000313" key="3">
    <source>
        <dbReference type="Proteomes" id="UP001222325"/>
    </source>
</evidence>
<sequence>MSRAPKMLGTCDLTTAEKLARHALAQKRYVERNRDSERRKARARMEKRRASIKLSETETKLAAERRREVDADYRERQQQNKFIENYGRRMYKKHYLPLYETMGNGRHLPGIDFALDIKKGRAKKLGREERVRKDKARKDRRAAASASET</sequence>
<protein>
    <submittedName>
        <fullName evidence="2">Uncharacterized protein</fullName>
    </submittedName>
</protein>
<feature type="region of interest" description="Disordered" evidence="1">
    <location>
        <begin position="31"/>
        <end position="53"/>
    </location>
</feature>
<comment type="caution">
    <text evidence="2">The sequence shown here is derived from an EMBL/GenBank/DDBJ whole genome shotgun (WGS) entry which is preliminary data.</text>
</comment>
<accession>A0AAD6TVB1</accession>
<dbReference type="EMBL" id="JARJCN010000064">
    <property type="protein sequence ID" value="KAJ7078699.1"/>
    <property type="molecule type" value="Genomic_DNA"/>
</dbReference>
<feature type="compositionally biased region" description="Basic and acidic residues" evidence="1">
    <location>
        <begin position="123"/>
        <end position="132"/>
    </location>
</feature>
<name>A0AAD6TVB1_9AGAR</name>
<dbReference type="Proteomes" id="UP001222325">
    <property type="component" value="Unassembled WGS sequence"/>
</dbReference>
<evidence type="ECO:0000313" key="2">
    <source>
        <dbReference type="EMBL" id="KAJ7078699.1"/>
    </source>
</evidence>